<gene>
    <name evidence="4" type="ORF">GCM10009765_39920</name>
</gene>
<dbReference type="Pfam" id="PF08666">
    <property type="entry name" value="SAF"/>
    <property type="match status" value="1"/>
</dbReference>
<protein>
    <recommendedName>
        <fullName evidence="3">SAF domain-containing protein</fullName>
    </recommendedName>
</protein>
<dbReference type="SMART" id="SM00858">
    <property type="entry name" value="SAF"/>
    <property type="match status" value="1"/>
</dbReference>
<dbReference type="InterPro" id="IPR013974">
    <property type="entry name" value="SAF"/>
</dbReference>
<dbReference type="RefSeq" id="WP_279581603.1">
    <property type="nucleotide sequence ID" value="NZ_WOTO01000032.1"/>
</dbReference>
<proteinExistence type="predicted"/>
<keyword evidence="2" id="KW-0812">Transmembrane</keyword>
<reference evidence="5" key="1">
    <citation type="journal article" date="2019" name="Int. J. Syst. Evol. Microbiol.">
        <title>The Global Catalogue of Microorganisms (GCM) 10K type strain sequencing project: providing services to taxonomists for standard genome sequencing and annotation.</title>
        <authorList>
            <consortium name="The Broad Institute Genomics Platform"/>
            <consortium name="The Broad Institute Genome Sequencing Center for Infectious Disease"/>
            <person name="Wu L."/>
            <person name="Ma J."/>
        </authorList>
    </citation>
    <scope>NUCLEOTIDE SEQUENCE [LARGE SCALE GENOMIC DNA]</scope>
    <source>
        <strain evidence="5">JCM 14718</strain>
    </source>
</reference>
<evidence type="ECO:0000313" key="5">
    <source>
        <dbReference type="Proteomes" id="UP001500618"/>
    </source>
</evidence>
<feature type="region of interest" description="Disordered" evidence="1">
    <location>
        <begin position="210"/>
        <end position="256"/>
    </location>
</feature>
<feature type="compositionally biased region" description="Polar residues" evidence="1">
    <location>
        <begin position="244"/>
        <end position="256"/>
    </location>
</feature>
<sequence>MSGAVPPDSPPATRLRRPSWLDLRLVGGVLLVLVAVLVGGRVLASADQAVQVWAVQADLAAGTTLGAGDLRTVRVQLYDSAASYLAVAASPVGRTLLRALSAGDLLPRSALGETPAGSLVSIPVSPQHVPGSLRAGQRIDVYATAKPAAGAVAKTARVLAGVTVQQVRVPDAGVLSSTAQVAVVVRIDDSAAMSLVAAMRTADLDIAIAPPDRRGPVSTAALPVPVPPTPEQPDYASPEPIDSASASVSPSPRESR</sequence>
<dbReference type="Proteomes" id="UP001500618">
    <property type="component" value="Unassembled WGS sequence"/>
</dbReference>
<keyword evidence="2" id="KW-1133">Transmembrane helix</keyword>
<dbReference type="CDD" id="cd11614">
    <property type="entry name" value="SAF_CpaB_FlgA_like"/>
    <property type="match status" value="1"/>
</dbReference>
<comment type="caution">
    <text evidence="4">The sequence shown here is derived from an EMBL/GenBank/DDBJ whole genome shotgun (WGS) entry which is preliminary data.</text>
</comment>
<keyword evidence="2" id="KW-0472">Membrane</keyword>
<evidence type="ECO:0000256" key="1">
    <source>
        <dbReference type="SAM" id="MobiDB-lite"/>
    </source>
</evidence>
<accession>A0ABP4TDX0</accession>
<evidence type="ECO:0000259" key="3">
    <source>
        <dbReference type="SMART" id="SM00858"/>
    </source>
</evidence>
<evidence type="ECO:0000256" key="2">
    <source>
        <dbReference type="SAM" id="Phobius"/>
    </source>
</evidence>
<feature type="domain" description="SAF" evidence="3">
    <location>
        <begin position="50"/>
        <end position="112"/>
    </location>
</feature>
<organism evidence="4 5">
    <name type="scientific">Fodinicola feengrottensis</name>
    <dbReference type="NCBI Taxonomy" id="435914"/>
    <lineage>
        <taxon>Bacteria</taxon>
        <taxon>Bacillati</taxon>
        <taxon>Actinomycetota</taxon>
        <taxon>Actinomycetes</taxon>
        <taxon>Mycobacteriales</taxon>
        <taxon>Fodinicola</taxon>
    </lineage>
</organism>
<keyword evidence="5" id="KW-1185">Reference proteome</keyword>
<name>A0ABP4TDX0_9ACTN</name>
<evidence type="ECO:0000313" key="4">
    <source>
        <dbReference type="EMBL" id="GAA1686450.1"/>
    </source>
</evidence>
<feature type="transmembrane region" description="Helical" evidence="2">
    <location>
        <begin position="23"/>
        <end position="44"/>
    </location>
</feature>
<dbReference type="EMBL" id="BAAANY010000014">
    <property type="protein sequence ID" value="GAA1686450.1"/>
    <property type="molecule type" value="Genomic_DNA"/>
</dbReference>